<dbReference type="SMART" id="SM00240">
    <property type="entry name" value="FHA"/>
    <property type="match status" value="1"/>
</dbReference>
<evidence type="ECO:0000313" key="3">
    <source>
        <dbReference type="EMBL" id="KAG6522529.1"/>
    </source>
</evidence>
<feature type="region of interest" description="Disordered" evidence="1">
    <location>
        <begin position="1"/>
        <end position="86"/>
    </location>
</feature>
<dbReference type="AlphaFoldDB" id="A0A8J5H9Z8"/>
<dbReference type="SUPFAM" id="SSF49879">
    <property type="entry name" value="SMAD/FHA domain"/>
    <property type="match status" value="1"/>
</dbReference>
<comment type="caution">
    <text evidence="3">The sequence shown here is derived from an EMBL/GenBank/DDBJ whole genome shotgun (WGS) entry which is preliminary data.</text>
</comment>
<accession>A0A8J5H9Z8</accession>
<evidence type="ECO:0000256" key="1">
    <source>
        <dbReference type="SAM" id="MobiDB-lite"/>
    </source>
</evidence>
<feature type="compositionally biased region" description="Pro residues" evidence="1">
    <location>
        <begin position="1"/>
        <end position="13"/>
    </location>
</feature>
<evidence type="ECO:0000259" key="2">
    <source>
        <dbReference type="PROSITE" id="PS50006"/>
    </source>
</evidence>
<dbReference type="EMBL" id="JACMSC010000005">
    <property type="protein sequence ID" value="KAG6522529.1"/>
    <property type="molecule type" value="Genomic_DNA"/>
</dbReference>
<feature type="compositionally biased region" description="Polar residues" evidence="1">
    <location>
        <begin position="16"/>
        <end position="36"/>
    </location>
</feature>
<dbReference type="InterPro" id="IPR000253">
    <property type="entry name" value="FHA_dom"/>
</dbReference>
<keyword evidence="5" id="KW-1185">Reference proteome</keyword>
<dbReference type="FunFam" id="2.60.200.20:FF:000053">
    <property type="entry name" value="Os06g0275900 protein"/>
    <property type="match status" value="1"/>
</dbReference>
<proteinExistence type="predicted"/>
<dbReference type="EMBL" id="JACMSC010000005">
    <property type="protein sequence ID" value="KAG6522531.1"/>
    <property type="molecule type" value="Genomic_DNA"/>
</dbReference>
<name>A0A8J5H9Z8_ZINOF</name>
<sequence>MKVPMGPPPPRNPNPTLENSNGEPPLAQHSQFSANQEGACAAESAVPESEANPSSSSETTGTGPEVKIVEKPSPSVSSSCSFGSQSDKLPVPYSIPTWSEPPGHPFLLEVLKDGIIIEQLDVSQKGAYMFGRVDLCDFVLEHPTISRFHAVLQFKKDEVLLYDLGSTHGTFVNKVQIKKKVYTAVHVGDVLRFGLFLGNFPLKNLHINMFIKVFIANILDPDEMARLIAEMKLSHTIPCQKLQLKEEELKIGADRIGNCLMAKVMSVKAANRDTFKQ</sequence>
<gene>
    <name evidence="3" type="ORF">ZIOFF_019669</name>
    <name evidence="4" type="ORF">ZIOFF_019671</name>
</gene>
<feature type="domain" description="FHA" evidence="2">
    <location>
        <begin position="128"/>
        <end position="177"/>
    </location>
</feature>
<dbReference type="InterPro" id="IPR008984">
    <property type="entry name" value="SMAD_FHA_dom_sf"/>
</dbReference>
<protein>
    <recommendedName>
        <fullName evidence="2">FHA domain-containing protein</fullName>
    </recommendedName>
</protein>
<dbReference type="Gene3D" id="2.60.200.20">
    <property type="match status" value="1"/>
</dbReference>
<reference evidence="3 5" key="1">
    <citation type="submission" date="2020-08" db="EMBL/GenBank/DDBJ databases">
        <title>Plant Genome Project.</title>
        <authorList>
            <person name="Zhang R.-G."/>
        </authorList>
    </citation>
    <scope>NUCLEOTIDE SEQUENCE [LARGE SCALE GENOMIC DNA]</scope>
    <source>
        <tissue evidence="3">Rhizome</tissue>
    </source>
</reference>
<dbReference type="Proteomes" id="UP000734854">
    <property type="component" value="Unassembled WGS sequence"/>
</dbReference>
<dbReference type="PROSITE" id="PS50006">
    <property type="entry name" value="FHA_DOMAIN"/>
    <property type="match status" value="1"/>
</dbReference>
<dbReference type="CDD" id="cd22677">
    <property type="entry name" value="FHA_Kanadaptin"/>
    <property type="match status" value="1"/>
</dbReference>
<dbReference type="InterPro" id="IPR050923">
    <property type="entry name" value="Cell_Proc_Reg/RNA_Proc"/>
</dbReference>
<organism evidence="3 5">
    <name type="scientific">Zingiber officinale</name>
    <name type="common">Ginger</name>
    <name type="synonym">Amomum zingiber</name>
    <dbReference type="NCBI Taxonomy" id="94328"/>
    <lineage>
        <taxon>Eukaryota</taxon>
        <taxon>Viridiplantae</taxon>
        <taxon>Streptophyta</taxon>
        <taxon>Embryophyta</taxon>
        <taxon>Tracheophyta</taxon>
        <taxon>Spermatophyta</taxon>
        <taxon>Magnoliopsida</taxon>
        <taxon>Liliopsida</taxon>
        <taxon>Zingiberales</taxon>
        <taxon>Zingiberaceae</taxon>
        <taxon>Zingiber</taxon>
    </lineage>
</organism>
<dbReference type="PANTHER" id="PTHR23308">
    <property type="entry name" value="NUCLEAR INHIBITOR OF PROTEIN PHOSPHATASE-1"/>
    <property type="match status" value="1"/>
</dbReference>
<evidence type="ECO:0000313" key="4">
    <source>
        <dbReference type="EMBL" id="KAG6522531.1"/>
    </source>
</evidence>
<dbReference type="Pfam" id="PF00498">
    <property type="entry name" value="FHA"/>
    <property type="match status" value="1"/>
</dbReference>
<feature type="compositionally biased region" description="Low complexity" evidence="1">
    <location>
        <begin position="73"/>
        <end position="86"/>
    </location>
</feature>
<evidence type="ECO:0000313" key="5">
    <source>
        <dbReference type="Proteomes" id="UP000734854"/>
    </source>
</evidence>
<feature type="compositionally biased region" description="Low complexity" evidence="1">
    <location>
        <begin position="41"/>
        <end position="65"/>
    </location>
</feature>